<dbReference type="EMBL" id="ML995478">
    <property type="protein sequence ID" value="KAF2145276.1"/>
    <property type="molecule type" value="Genomic_DNA"/>
</dbReference>
<evidence type="ECO:0000313" key="3">
    <source>
        <dbReference type="EMBL" id="KAF2145276.1"/>
    </source>
</evidence>
<protein>
    <submittedName>
        <fullName evidence="3">Uncharacterized protein</fullName>
    </submittedName>
</protein>
<accession>A0A6A6BMJ0</accession>
<evidence type="ECO:0000313" key="4">
    <source>
        <dbReference type="Proteomes" id="UP000799438"/>
    </source>
</evidence>
<proteinExistence type="predicted"/>
<reference evidence="3" key="1">
    <citation type="journal article" date="2020" name="Stud. Mycol.">
        <title>101 Dothideomycetes genomes: a test case for predicting lifestyles and emergence of pathogens.</title>
        <authorList>
            <person name="Haridas S."/>
            <person name="Albert R."/>
            <person name="Binder M."/>
            <person name="Bloem J."/>
            <person name="Labutti K."/>
            <person name="Salamov A."/>
            <person name="Andreopoulos B."/>
            <person name="Baker S."/>
            <person name="Barry K."/>
            <person name="Bills G."/>
            <person name="Bluhm B."/>
            <person name="Cannon C."/>
            <person name="Castanera R."/>
            <person name="Culley D."/>
            <person name="Daum C."/>
            <person name="Ezra D."/>
            <person name="Gonzalez J."/>
            <person name="Henrissat B."/>
            <person name="Kuo A."/>
            <person name="Liang C."/>
            <person name="Lipzen A."/>
            <person name="Lutzoni F."/>
            <person name="Magnuson J."/>
            <person name="Mondo S."/>
            <person name="Nolan M."/>
            <person name="Ohm R."/>
            <person name="Pangilinan J."/>
            <person name="Park H.-J."/>
            <person name="Ramirez L."/>
            <person name="Alfaro M."/>
            <person name="Sun H."/>
            <person name="Tritt A."/>
            <person name="Yoshinaga Y."/>
            <person name="Zwiers L.-H."/>
            <person name="Turgeon B."/>
            <person name="Goodwin S."/>
            <person name="Spatafora J."/>
            <person name="Crous P."/>
            <person name="Grigoriev I."/>
        </authorList>
    </citation>
    <scope>NUCLEOTIDE SEQUENCE</scope>
    <source>
        <strain evidence="3">CBS 121167</strain>
    </source>
</reference>
<dbReference type="GeneID" id="54300461"/>
<keyword evidence="4" id="KW-1185">Reference proteome</keyword>
<keyword evidence="2" id="KW-0472">Membrane</keyword>
<evidence type="ECO:0000256" key="1">
    <source>
        <dbReference type="SAM" id="MobiDB-lite"/>
    </source>
</evidence>
<evidence type="ECO:0000256" key="2">
    <source>
        <dbReference type="SAM" id="Phobius"/>
    </source>
</evidence>
<sequence>MPRRAGSDKVKAPGRACGAVRICTLVAVCTAWMWVGMRVVVTYQARQASTEASRHRGMTARPPARWAAMRTYTSNRAHPPPPPLHSTRRQVHAAQPIQTHLTSHISHLTSQSHILAMYGNPSHSIPIATAHVRTVPRSRTLCHQGIDVGRYPEPHSQSQRTQTRGKERSSDGVSGVSGVCCACLTRAALDVYDLPYLPYHSLGVPHSIPYLPYLTA</sequence>
<keyword evidence="2" id="KW-0812">Transmembrane</keyword>
<organism evidence="3 4">
    <name type="scientific">Aplosporella prunicola CBS 121167</name>
    <dbReference type="NCBI Taxonomy" id="1176127"/>
    <lineage>
        <taxon>Eukaryota</taxon>
        <taxon>Fungi</taxon>
        <taxon>Dikarya</taxon>
        <taxon>Ascomycota</taxon>
        <taxon>Pezizomycotina</taxon>
        <taxon>Dothideomycetes</taxon>
        <taxon>Dothideomycetes incertae sedis</taxon>
        <taxon>Botryosphaeriales</taxon>
        <taxon>Aplosporellaceae</taxon>
        <taxon>Aplosporella</taxon>
    </lineage>
</organism>
<feature type="region of interest" description="Disordered" evidence="1">
    <location>
        <begin position="146"/>
        <end position="175"/>
    </location>
</feature>
<dbReference type="AlphaFoldDB" id="A0A6A6BMJ0"/>
<dbReference type="Proteomes" id="UP000799438">
    <property type="component" value="Unassembled WGS sequence"/>
</dbReference>
<name>A0A6A6BMJ0_9PEZI</name>
<dbReference type="RefSeq" id="XP_033400988.1">
    <property type="nucleotide sequence ID" value="XM_033542964.1"/>
</dbReference>
<keyword evidence="2" id="KW-1133">Transmembrane helix</keyword>
<feature type="transmembrane region" description="Helical" evidence="2">
    <location>
        <begin position="12"/>
        <end position="35"/>
    </location>
</feature>
<gene>
    <name evidence="3" type="ORF">K452DRAFT_306177</name>
</gene>